<feature type="non-terminal residue" evidence="2">
    <location>
        <position position="179"/>
    </location>
</feature>
<dbReference type="OrthoDB" id="423559at2759"/>
<protein>
    <submittedName>
        <fullName evidence="2">Uncharacterized protein</fullName>
    </submittedName>
</protein>
<sequence>MGLGKSLQTLMLILSNPPPQDWPAAPVPLAAAAAAVRPTAAATSRSRFDAAAAAAPWAPATALMDPGDDEPVPIKATLLITPATLQVEQWVEEMERHLQPNALKGIYNGFAHSIAYASSTGGAAAAAAAGGGDDGEGTLGSRRTARAIRQLGSTSAAPAAHRGPKLLPPAVAHGPGDTL</sequence>
<dbReference type="EMBL" id="PGGS01004619">
    <property type="protein sequence ID" value="PNG98984.1"/>
    <property type="molecule type" value="Genomic_DNA"/>
</dbReference>
<dbReference type="AlphaFoldDB" id="A0A2J7ZFD5"/>
<evidence type="ECO:0000313" key="3">
    <source>
        <dbReference type="Proteomes" id="UP000236333"/>
    </source>
</evidence>
<evidence type="ECO:0000256" key="1">
    <source>
        <dbReference type="SAM" id="MobiDB-lite"/>
    </source>
</evidence>
<reference evidence="2 3" key="1">
    <citation type="journal article" date="2017" name="Mol. Biol. Evol.">
        <title>The 4-celled Tetrabaena socialis nuclear genome reveals the essential components for genetic control of cell number at the origin of multicellularity in the volvocine lineage.</title>
        <authorList>
            <person name="Featherston J."/>
            <person name="Arakaki Y."/>
            <person name="Hanschen E.R."/>
            <person name="Ferris P.J."/>
            <person name="Michod R.E."/>
            <person name="Olson B.J.S.C."/>
            <person name="Nozaki H."/>
            <person name="Durand P.M."/>
        </authorList>
    </citation>
    <scope>NUCLEOTIDE SEQUENCE [LARGE SCALE GENOMIC DNA]</scope>
    <source>
        <strain evidence="2 3">NIES-571</strain>
    </source>
</reference>
<accession>A0A2J7ZFD5</accession>
<organism evidence="2 3">
    <name type="scientific">Tetrabaena socialis</name>
    <dbReference type="NCBI Taxonomy" id="47790"/>
    <lineage>
        <taxon>Eukaryota</taxon>
        <taxon>Viridiplantae</taxon>
        <taxon>Chlorophyta</taxon>
        <taxon>core chlorophytes</taxon>
        <taxon>Chlorophyceae</taxon>
        <taxon>CS clade</taxon>
        <taxon>Chlamydomonadales</taxon>
        <taxon>Tetrabaenaceae</taxon>
        <taxon>Tetrabaena</taxon>
    </lineage>
</organism>
<dbReference type="InterPro" id="IPR052583">
    <property type="entry name" value="ATP-helicase/E3_Ub-Ligase"/>
</dbReference>
<gene>
    <name evidence="2" type="ORF">TSOC_015245</name>
</gene>
<evidence type="ECO:0000313" key="2">
    <source>
        <dbReference type="EMBL" id="PNG98984.1"/>
    </source>
</evidence>
<keyword evidence="3" id="KW-1185">Reference proteome</keyword>
<dbReference type="Proteomes" id="UP000236333">
    <property type="component" value="Unassembled WGS sequence"/>
</dbReference>
<dbReference type="PANTHER" id="PTHR45865">
    <property type="entry name" value="E3 UBIQUITIN-PROTEIN LIGASE SHPRH FAMILY MEMBER"/>
    <property type="match status" value="1"/>
</dbReference>
<feature type="region of interest" description="Disordered" evidence="1">
    <location>
        <begin position="153"/>
        <end position="179"/>
    </location>
</feature>
<name>A0A2J7ZFD5_9CHLO</name>
<comment type="caution">
    <text evidence="2">The sequence shown here is derived from an EMBL/GenBank/DDBJ whole genome shotgun (WGS) entry which is preliminary data.</text>
</comment>
<dbReference type="PANTHER" id="PTHR45865:SF1">
    <property type="entry name" value="E3 UBIQUITIN-PROTEIN LIGASE SHPRH"/>
    <property type="match status" value="1"/>
</dbReference>
<proteinExistence type="predicted"/>